<dbReference type="GO" id="GO:0071973">
    <property type="term" value="P:bacterial-type flagellum-dependent cell motility"/>
    <property type="evidence" value="ECO:0007669"/>
    <property type="project" value="InterPro"/>
</dbReference>
<dbReference type="GO" id="GO:0009279">
    <property type="term" value="C:cell outer membrane"/>
    <property type="evidence" value="ECO:0007669"/>
    <property type="project" value="UniProtKB-SubCell"/>
</dbReference>
<dbReference type="HAMAP" id="MF_00415">
    <property type="entry name" value="FlgH"/>
    <property type="match status" value="1"/>
</dbReference>
<dbReference type="PRINTS" id="PR01008">
    <property type="entry name" value="FLGLRINGFLGH"/>
</dbReference>
<evidence type="ECO:0000256" key="5">
    <source>
        <dbReference type="ARBA" id="ARBA00022729"/>
    </source>
</evidence>
<dbReference type="PANTHER" id="PTHR34933:SF3">
    <property type="entry name" value="FLAGELLAR L-RING PROTEIN"/>
    <property type="match status" value="1"/>
</dbReference>
<keyword evidence="6 9" id="KW-0472">Membrane</keyword>
<keyword evidence="11" id="KW-0282">Flagellum</keyword>
<dbReference type="PROSITE" id="PS51257">
    <property type="entry name" value="PROKAR_LIPOPROTEIN"/>
    <property type="match status" value="1"/>
</dbReference>
<dbReference type="GO" id="GO:0009427">
    <property type="term" value="C:bacterial-type flagellum basal body, distal rod, L ring"/>
    <property type="evidence" value="ECO:0007669"/>
    <property type="project" value="InterPro"/>
</dbReference>
<feature type="signal peptide" evidence="10">
    <location>
        <begin position="1"/>
        <end position="28"/>
    </location>
</feature>
<keyword evidence="7 9" id="KW-0975">Bacterial flagellum</keyword>
<dbReference type="InterPro" id="IPR000527">
    <property type="entry name" value="Flag_Lring"/>
</dbReference>
<evidence type="ECO:0000256" key="9">
    <source>
        <dbReference type="HAMAP-Rule" id="MF_00415"/>
    </source>
</evidence>
<keyword evidence="8 9" id="KW-0998">Cell outer membrane</keyword>
<organism evidence="11">
    <name type="scientific">Polynucleobacter sp. UK-FUSCHL-C3</name>
    <dbReference type="NCBI Taxonomy" id="2955208"/>
    <lineage>
        <taxon>Bacteria</taxon>
        <taxon>Pseudomonadati</taxon>
        <taxon>Pseudomonadota</taxon>
        <taxon>Betaproteobacteria</taxon>
        <taxon>Burkholderiales</taxon>
        <taxon>Burkholderiaceae</taxon>
        <taxon>Polynucleobacter</taxon>
    </lineage>
</organism>
<evidence type="ECO:0000256" key="2">
    <source>
        <dbReference type="ARBA" id="ARBA00004370"/>
    </source>
</evidence>
<reference evidence="11" key="1">
    <citation type="submission" date="2022-06" db="EMBL/GenBank/DDBJ databases">
        <title>New Polynucleobacter species.</title>
        <authorList>
            <person name="Hahn M.W."/>
        </authorList>
    </citation>
    <scope>NUCLEOTIDE SEQUENCE</scope>
    <source>
        <strain evidence="11">UK-FUSCHL-C3</strain>
    </source>
</reference>
<dbReference type="Pfam" id="PF02107">
    <property type="entry name" value="FlgH"/>
    <property type="match status" value="1"/>
</dbReference>
<comment type="function">
    <text evidence="1 9">Assembles around the rod to form the L-ring and probably protects the motor/basal body from shearing forces during rotation.</text>
</comment>
<evidence type="ECO:0000256" key="10">
    <source>
        <dbReference type="SAM" id="SignalP"/>
    </source>
</evidence>
<comment type="similarity">
    <text evidence="3 9">Belongs to the FlgH family.</text>
</comment>
<accession>A0AAU8A1H6</accession>
<comment type="subunit">
    <text evidence="4 9">The basal body constitutes a major portion of the flagellar organelle and consists of four rings (L,P,S, and M) mounted on a central rod.</text>
</comment>
<feature type="chain" id="PRO_5043336119" description="Flagellar L-ring protein" evidence="10">
    <location>
        <begin position="29"/>
        <end position="242"/>
    </location>
</feature>
<evidence type="ECO:0000256" key="8">
    <source>
        <dbReference type="ARBA" id="ARBA00023237"/>
    </source>
</evidence>
<keyword evidence="11" id="KW-0966">Cell projection</keyword>
<evidence type="ECO:0000256" key="3">
    <source>
        <dbReference type="ARBA" id="ARBA00006929"/>
    </source>
</evidence>
<keyword evidence="5 9" id="KW-0732">Signal</keyword>
<gene>
    <name evidence="9" type="primary">flgH</name>
    <name evidence="11" type="ORF">NKE59_07180</name>
</gene>
<name>A0AAU8A1H6_9BURK</name>
<dbReference type="EMBL" id="CP099959">
    <property type="protein sequence ID" value="XCC57271.1"/>
    <property type="molecule type" value="Genomic_DNA"/>
</dbReference>
<protein>
    <recommendedName>
        <fullName evidence="9">Flagellar L-ring protein</fullName>
    </recommendedName>
    <alternativeName>
        <fullName evidence="9">Basal body L-ring protein</fullName>
    </alternativeName>
</protein>
<dbReference type="AlphaFoldDB" id="A0AAU8A1H6"/>
<evidence type="ECO:0000256" key="4">
    <source>
        <dbReference type="ARBA" id="ARBA00011439"/>
    </source>
</evidence>
<dbReference type="PANTHER" id="PTHR34933">
    <property type="entry name" value="FLAGELLAR L-RING PROTEIN"/>
    <property type="match status" value="1"/>
</dbReference>
<dbReference type="RefSeq" id="WP_353438301.1">
    <property type="nucleotide sequence ID" value="NZ_CP099959.1"/>
</dbReference>
<sequence>MMTAHKRTIASLTLATVCAGLLGACASADRPSLLQTPTTARPKPIQETSANMGSLYPANSGGPYVSMVSHRPLFEDRRARNVGDTLTVILNETTSAAKNSSMSAARKATATSEFAPGALSVPKGWYTGIAQIGNFEGTGELKSEGAGGSAANNTFAGTITVTVIEILSNGNLVVAGEKQVAISNEEEIIRFGGIVNPNNLVFNRISSQEVADARIEYRGRGATDDTQGVGWFTRLLLKMAPF</sequence>
<evidence type="ECO:0000313" key="11">
    <source>
        <dbReference type="EMBL" id="XCC57271.1"/>
    </source>
</evidence>
<dbReference type="GO" id="GO:0003774">
    <property type="term" value="F:cytoskeletal motor activity"/>
    <property type="evidence" value="ECO:0007669"/>
    <property type="project" value="InterPro"/>
</dbReference>
<keyword evidence="9" id="KW-0449">Lipoprotein</keyword>
<evidence type="ECO:0000256" key="1">
    <source>
        <dbReference type="ARBA" id="ARBA00002591"/>
    </source>
</evidence>
<comment type="subcellular location">
    <subcellularLocation>
        <location evidence="9">Cell outer membrane</location>
        <topology evidence="9">Lipid-anchor</topology>
    </subcellularLocation>
    <subcellularLocation>
        <location evidence="9">Bacterial flagellum basal body</location>
    </subcellularLocation>
    <subcellularLocation>
        <location evidence="2">Membrane</location>
    </subcellularLocation>
</comment>
<evidence type="ECO:0000256" key="6">
    <source>
        <dbReference type="ARBA" id="ARBA00023136"/>
    </source>
</evidence>
<proteinExistence type="inferred from homology"/>
<evidence type="ECO:0000256" key="7">
    <source>
        <dbReference type="ARBA" id="ARBA00023143"/>
    </source>
</evidence>
<keyword evidence="11" id="KW-0969">Cilium</keyword>